<reference evidence="2 3" key="1">
    <citation type="submission" date="2018-06" db="EMBL/GenBank/DDBJ databases">
        <title>Flavobacterium sp IMCC34762, genome.</title>
        <authorList>
            <person name="Joung Y."/>
            <person name="Cho J."/>
            <person name="Song J."/>
        </authorList>
    </citation>
    <scope>NUCLEOTIDE SEQUENCE [LARGE SCALE GENOMIC DNA]</scope>
    <source>
        <strain evidence="2 3">IMCC34762</strain>
    </source>
</reference>
<name>A0A2W7TQB8_9FLAO</name>
<dbReference type="OrthoDB" id="623514at2"/>
<feature type="signal peptide" evidence="1">
    <location>
        <begin position="1"/>
        <end position="21"/>
    </location>
</feature>
<evidence type="ECO:0000313" key="2">
    <source>
        <dbReference type="EMBL" id="PZX92258.1"/>
    </source>
</evidence>
<keyword evidence="1" id="KW-0732">Signal</keyword>
<dbReference type="EMBL" id="QKXH01000012">
    <property type="protein sequence ID" value="PZX92258.1"/>
    <property type="molecule type" value="Genomic_DNA"/>
</dbReference>
<sequence length="831" mass="95780">MSMKKIFTLTFVAFNSLFALSQVPAQSVKGDTDDFYLTVEDAPDSNNANPAIFTENNKYGIKQGNTVIVKPTYDYIDFSENDFKVKSNNKFGIINKNGESILETKYDSIGNGIQSYIVKLNNKYGTVTDKGISLLPIKYSKIIYSNNASKTTLVRDEKKELKLILDNTASNYSFDNIYLYKNSAIISKDSKKGLIVGGKLILEPIYDNISTDGKKLNENDYIKKLLDKNKYFINSVSQDIFITEIGPKKGLIENGIRIYDDEMDKIYNDYMRGIIIVEKDKKKGAYLPKTKQKIDIDYDAINCDGTRFIELKKGSISGMVDYKLNQILPLEYDDIQVMGMQSEFKIIKNKKQGWASAKGEILIPPMYDEIDDFNMFLSDADSFKNLFKVKNNDLTGVINLSNKEIIPIGFEYIFERKNFICGKTKDGKCGLYKKDGSVILKPEYNFIFESDNDKSKLLFAIKGTTYSIINTDGKTIYDNSIKKYGYILNEDNLVCPFFDTQKSFLFLQDTKNNYGVYDEINQKQSLPQIYSKIKQKLTVETNTYFIASKNNKFGIVDDKNTTLVPFLYDDLSFDLANPYPSKEIILPAKKNGKWGLISLKNKVLVDFGYQFIAKIDDSKNIYKAKIKNKYKIIDENGKALCFDTFDDVANFEGNETLTFDKNTMRVINNKGVYMGVKKEMNIHDGYKTFDELKFALVEAMDNPKNDQLMTFCTKIAPSKHILYYLTTNIFDRKSLQYTPNQDMIAKEYYKKLLEFKRDRWNDDRFYNKASLKFVNDYTYIDNNGIVTNSRTSDHAFGDTRLMEKIIRNAVKVNGFWISSYFMYRNFEISDY</sequence>
<dbReference type="InterPro" id="IPR032774">
    <property type="entry name" value="WG_beta_rep"/>
</dbReference>
<protein>
    <recommendedName>
        <fullName evidence="4">WG repeat-containing protein</fullName>
    </recommendedName>
</protein>
<feature type="chain" id="PRO_5015840856" description="WG repeat-containing protein" evidence="1">
    <location>
        <begin position="22"/>
        <end position="831"/>
    </location>
</feature>
<dbReference type="AlphaFoldDB" id="A0A2W7TQB8"/>
<organism evidence="2 3">
    <name type="scientific">Flavobacterium aquariorum</name>
    <dbReference type="NCBI Taxonomy" id="2217670"/>
    <lineage>
        <taxon>Bacteria</taxon>
        <taxon>Pseudomonadati</taxon>
        <taxon>Bacteroidota</taxon>
        <taxon>Flavobacteriia</taxon>
        <taxon>Flavobacteriales</taxon>
        <taxon>Flavobacteriaceae</taxon>
        <taxon>Flavobacterium</taxon>
    </lineage>
</organism>
<evidence type="ECO:0000256" key="1">
    <source>
        <dbReference type="SAM" id="SignalP"/>
    </source>
</evidence>
<accession>A0A2W7TQB8</accession>
<dbReference type="Proteomes" id="UP000249177">
    <property type="component" value="Unassembled WGS sequence"/>
</dbReference>
<proteinExistence type="predicted"/>
<evidence type="ECO:0000313" key="3">
    <source>
        <dbReference type="Proteomes" id="UP000249177"/>
    </source>
</evidence>
<dbReference type="Pfam" id="PF14903">
    <property type="entry name" value="WG_beta_rep"/>
    <property type="match status" value="3"/>
</dbReference>
<keyword evidence="3" id="KW-1185">Reference proteome</keyword>
<dbReference type="PANTHER" id="PTHR37841:SF1">
    <property type="entry name" value="DUF3298 DOMAIN-CONTAINING PROTEIN"/>
    <property type="match status" value="1"/>
</dbReference>
<evidence type="ECO:0008006" key="4">
    <source>
        <dbReference type="Google" id="ProtNLM"/>
    </source>
</evidence>
<gene>
    <name evidence="2" type="ORF">DOS84_17145</name>
</gene>
<comment type="caution">
    <text evidence="2">The sequence shown here is derived from an EMBL/GenBank/DDBJ whole genome shotgun (WGS) entry which is preliminary data.</text>
</comment>
<dbReference type="PANTHER" id="PTHR37841">
    <property type="entry name" value="GLR2918 PROTEIN"/>
    <property type="match status" value="1"/>
</dbReference>